<accession>A0A1I4RNL0</accession>
<dbReference type="AlphaFoldDB" id="A0A1I4RNL0"/>
<dbReference type="STRING" id="39841.SAMN05660836_00705"/>
<dbReference type="PANTHER" id="PTHR44119:SF7">
    <property type="entry name" value="MAGNESIUM CHELATASE SUBUNIT"/>
    <property type="match status" value="1"/>
</dbReference>
<dbReference type="InterPro" id="IPR003672">
    <property type="entry name" value="CobN/Mg_chltase"/>
</dbReference>
<keyword evidence="3" id="KW-1185">Reference proteome</keyword>
<reference evidence="2 3" key="1">
    <citation type="submission" date="2016-10" db="EMBL/GenBank/DDBJ databases">
        <authorList>
            <person name="de Groot N.N."/>
        </authorList>
    </citation>
    <scope>NUCLEOTIDE SEQUENCE [LARGE SCALE GENOMIC DNA]</scope>
    <source>
        <strain evidence="2 3">DSM 9990</strain>
    </source>
</reference>
<dbReference type="Pfam" id="PF02514">
    <property type="entry name" value="CobN-Mg_chel"/>
    <property type="match status" value="1"/>
</dbReference>
<feature type="domain" description="CobN/magnesium chelatase" evidence="1">
    <location>
        <begin position="15"/>
        <end position="436"/>
    </location>
</feature>
<dbReference type="RefSeq" id="WP_218148788.1">
    <property type="nucleotide sequence ID" value="NZ_FOUU01000001.1"/>
</dbReference>
<sequence length="490" mass="56350">MKSLVIPWHEPQFAKIKERILDINRRIEESKEIESLLRGMSGRYIPSGPSGLITRGRDDILPTGRNFYSLDPHRVPTRPAWEVGKKLADALIEKHLKDEGRYPENVAIFWMCNDIMWADGEGMAQIMYLLGVKPLWLSNGRVKGFEIIPLDALNRPRIDVTVRVSGITRDNFPNVIELVDEAVQAVAALDEPSEMNFVRKHTLERMAQDGGNFRDATLRIFCSKPGTYQAGTQLAVYASAWKDEKDLAEVFLYWNGYAYGKGIWGREKHREFGSILKSVDVTYNKVVSDEYDLFGCCCYFGTHGGMTAAARHLSGKDVKTYYGDTREGEHVEVRDLADEIRRVVRTRLLNPRWIEGMKRHGYKGAGDISKRIGRVYGWEATTQEVDDWIFDEIARTFLVNEENKKFFEEHNPWALEEIGRRLIEAWERGLWKPAEDVKEVLKEIYLEIEGWLEDRMGEVSGEFQGGSVDVVTKEEVEFWKKKMQEVLGAQ</sequence>
<proteinExistence type="predicted"/>
<name>A0A1I4RNL0_9BACT</name>
<dbReference type="Proteomes" id="UP000199611">
    <property type="component" value="Unassembled WGS sequence"/>
</dbReference>
<evidence type="ECO:0000259" key="1">
    <source>
        <dbReference type="Pfam" id="PF02514"/>
    </source>
</evidence>
<dbReference type="PANTHER" id="PTHR44119">
    <property type="entry name" value="MAGNESIUM-CHELATASE SUBUNIT CHLH, CHLOROPLASTIC"/>
    <property type="match status" value="1"/>
</dbReference>
<dbReference type="EMBL" id="FOUU01000001">
    <property type="protein sequence ID" value="SFM53533.1"/>
    <property type="molecule type" value="Genomic_DNA"/>
</dbReference>
<evidence type="ECO:0000313" key="3">
    <source>
        <dbReference type="Proteomes" id="UP000199611"/>
    </source>
</evidence>
<protein>
    <submittedName>
        <fullName evidence="2">CobN/Magnesium Chelatase</fullName>
    </submittedName>
</protein>
<evidence type="ECO:0000313" key="2">
    <source>
        <dbReference type="EMBL" id="SFM53533.1"/>
    </source>
</evidence>
<organism evidence="2 3">
    <name type="scientific">Thermodesulforhabdus norvegica</name>
    <dbReference type="NCBI Taxonomy" id="39841"/>
    <lineage>
        <taxon>Bacteria</taxon>
        <taxon>Pseudomonadati</taxon>
        <taxon>Thermodesulfobacteriota</taxon>
        <taxon>Syntrophobacteria</taxon>
        <taxon>Syntrophobacterales</taxon>
        <taxon>Thermodesulforhabdaceae</taxon>
        <taxon>Thermodesulforhabdus</taxon>
    </lineage>
</organism>
<gene>
    <name evidence="2" type="ORF">SAMN05660836_00705</name>
</gene>